<feature type="coiled-coil region" evidence="1">
    <location>
        <begin position="38"/>
        <end position="68"/>
    </location>
</feature>
<feature type="region of interest" description="Disordered" evidence="2">
    <location>
        <begin position="1"/>
        <end position="23"/>
    </location>
</feature>
<dbReference type="AlphaFoldDB" id="A0A9W8IQP2"/>
<protein>
    <recommendedName>
        <fullName evidence="5">F-box domain-containing protein</fullName>
    </recommendedName>
</protein>
<dbReference type="SUPFAM" id="SSF52047">
    <property type="entry name" value="RNI-like"/>
    <property type="match status" value="1"/>
</dbReference>
<keyword evidence="4" id="KW-1185">Reference proteome</keyword>
<evidence type="ECO:0008006" key="5">
    <source>
        <dbReference type="Google" id="ProtNLM"/>
    </source>
</evidence>
<accession>A0A9W8IQP2</accession>
<dbReference type="EMBL" id="JANBPK010001655">
    <property type="protein sequence ID" value="KAJ2921192.1"/>
    <property type="molecule type" value="Genomic_DNA"/>
</dbReference>
<dbReference type="Proteomes" id="UP001140091">
    <property type="component" value="Unassembled WGS sequence"/>
</dbReference>
<dbReference type="InterPro" id="IPR032675">
    <property type="entry name" value="LRR_dom_sf"/>
</dbReference>
<reference evidence="3" key="1">
    <citation type="submission" date="2022-06" db="EMBL/GenBank/DDBJ databases">
        <title>Genome Sequence of Candolleomyces eurysporus.</title>
        <authorList>
            <person name="Buettner E."/>
        </authorList>
    </citation>
    <scope>NUCLEOTIDE SEQUENCE</scope>
    <source>
        <strain evidence="3">VTCC 930004</strain>
    </source>
</reference>
<name>A0A9W8IQP2_9AGAR</name>
<dbReference type="Gene3D" id="3.80.10.10">
    <property type="entry name" value="Ribonuclease Inhibitor"/>
    <property type="match status" value="1"/>
</dbReference>
<sequence length="517" mass="58370">MSSAGDQCLKSLSTSNRPPSPQEASVAEEFRQLCDQKLKVVDTRIAALEHALEELKAQRAIIEEEEHRCPDVLSAYRRLPSEIIGRFMELACMEDTESSHNTRTHRQVLSFMLVSRVWYQTACGIAHFWSHLDMDLTKSSAEETRRIIVKAANRRERAAELPLSLNIAFSAALPTNSQIVEFIHSLIPRLGALSLHVQVDFISDLQILDILFRHPPSAGALVWSTLHTLRISIQSEHEITAGSELSIPSASFPLLTTAAISASNSIYTSYHMPWSKLLSLDLGPIHQFEIRQYVSILQECITLRSLRLCMRQQIVPYQHTWSNSDHITNLPLITLPHLTRLHLENTDNQDARMKRLLSLLKLPSLRSCTLTILDNGYGSSILSKLTELFQRSECSESMEYLELNLARGLRYSTNMLESLFRQVPRLAVLRLSGYKMKGDAFREVPHSVRDLSVKLSYSRIDAARTAFINYLNLRFASSNAPMKAQLSVVDTVATAAIRRSLDTVRNDSDSTLDVVMD</sequence>
<dbReference type="OrthoDB" id="3069011at2759"/>
<feature type="compositionally biased region" description="Polar residues" evidence="2">
    <location>
        <begin position="1"/>
        <end position="17"/>
    </location>
</feature>
<gene>
    <name evidence="3" type="ORF">H1R20_g15902</name>
</gene>
<keyword evidence="1" id="KW-0175">Coiled coil</keyword>
<evidence type="ECO:0000256" key="2">
    <source>
        <dbReference type="SAM" id="MobiDB-lite"/>
    </source>
</evidence>
<evidence type="ECO:0000313" key="4">
    <source>
        <dbReference type="Proteomes" id="UP001140091"/>
    </source>
</evidence>
<organism evidence="3 4">
    <name type="scientific">Candolleomyces eurysporus</name>
    <dbReference type="NCBI Taxonomy" id="2828524"/>
    <lineage>
        <taxon>Eukaryota</taxon>
        <taxon>Fungi</taxon>
        <taxon>Dikarya</taxon>
        <taxon>Basidiomycota</taxon>
        <taxon>Agaricomycotina</taxon>
        <taxon>Agaricomycetes</taxon>
        <taxon>Agaricomycetidae</taxon>
        <taxon>Agaricales</taxon>
        <taxon>Agaricineae</taxon>
        <taxon>Psathyrellaceae</taxon>
        <taxon>Candolleomyces</taxon>
    </lineage>
</organism>
<feature type="non-terminal residue" evidence="3">
    <location>
        <position position="517"/>
    </location>
</feature>
<evidence type="ECO:0000313" key="3">
    <source>
        <dbReference type="EMBL" id="KAJ2921192.1"/>
    </source>
</evidence>
<proteinExistence type="predicted"/>
<evidence type="ECO:0000256" key="1">
    <source>
        <dbReference type="SAM" id="Coils"/>
    </source>
</evidence>
<comment type="caution">
    <text evidence="3">The sequence shown here is derived from an EMBL/GenBank/DDBJ whole genome shotgun (WGS) entry which is preliminary data.</text>
</comment>